<evidence type="ECO:0000313" key="4">
    <source>
        <dbReference type="Proteomes" id="UP000622475"/>
    </source>
</evidence>
<name>A0A929L039_9SPHI</name>
<dbReference type="NCBIfam" id="NF046085">
    <property type="entry name" value="XrtY_assoc_Gly1"/>
    <property type="match status" value="1"/>
</dbReference>
<keyword evidence="4" id="KW-1185">Reference proteome</keyword>
<feature type="domain" description="Glycosyltransferase subfamily 4-like N-terminal" evidence="2">
    <location>
        <begin position="17"/>
        <end position="183"/>
    </location>
</feature>
<sequence length="376" mass="41893">MRILQINASYKPAYIYGGPTMSVSKLAEQLVNAGCDVKVFTTTANGDNELDVTPNEVIIVDSVPVTYFSRILKGHIHFSPKLLAAVWRNCWQYDVVHIHAWWNTVSVLSCFIAMARGVKVVVSPRGTLSAYSFAHKNSFLKQAIHNLIGRPLLNRTHIHTTSTYEETKLTRVIEPVKYFVLPNFVALSDANSNAAFVQSDKLKLVFFSRIDDKKGLDVLFKALALVKRPYALTIAGGGDPIFIDTLKKQAQNLNILAHINWIGVQNENKFDMLAGHDIMILPSRDENFGNVVIESLSVGTAVIVSPNVGLSDYVIENSLGWVTPNQPVMIAELIAKLQYQDLALIRQQAPVVIRDHFDEKALTAKYLAMYQQVIKG</sequence>
<dbReference type="PANTHER" id="PTHR45947">
    <property type="entry name" value="SULFOQUINOVOSYL TRANSFERASE SQD2"/>
    <property type="match status" value="1"/>
</dbReference>
<dbReference type="Proteomes" id="UP000622475">
    <property type="component" value="Unassembled WGS sequence"/>
</dbReference>
<dbReference type="Pfam" id="PF00534">
    <property type="entry name" value="Glycos_transf_1"/>
    <property type="match status" value="1"/>
</dbReference>
<dbReference type="EMBL" id="JADFFL010000001">
    <property type="protein sequence ID" value="MBE9660841.1"/>
    <property type="molecule type" value="Genomic_DNA"/>
</dbReference>
<reference evidence="3" key="1">
    <citation type="submission" date="2020-10" db="EMBL/GenBank/DDBJ databases">
        <title>Mucilaginibacter mali sp. nov., isolated from rhizosphere soil of apple orchard.</title>
        <authorList>
            <person name="Lee J.-S."/>
            <person name="Kim H.S."/>
            <person name="Kim J.-S."/>
        </authorList>
    </citation>
    <scope>NUCLEOTIDE SEQUENCE</scope>
    <source>
        <strain evidence="3">KCTC 22746</strain>
    </source>
</reference>
<organism evidence="3 4">
    <name type="scientific">Mucilaginibacter myungsuensis</name>
    <dbReference type="NCBI Taxonomy" id="649104"/>
    <lineage>
        <taxon>Bacteria</taxon>
        <taxon>Pseudomonadati</taxon>
        <taxon>Bacteroidota</taxon>
        <taxon>Sphingobacteriia</taxon>
        <taxon>Sphingobacteriales</taxon>
        <taxon>Sphingobacteriaceae</taxon>
        <taxon>Mucilaginibacter</taxon>
    </lineage>
</organism>
<accession>A0A929L039</accession>
<dbReference type="SUPFAM" id="SSF53756">
    <property type="entry name" value="UDP-Glycosyltransferase/glycogen phosphorylase"/>
    <property type="match status" value="1"/>
</dbReference>
<evidence type="ECO:0000313" key="3">
    <source>
        <dbReference type="EMBL" id="MBE9660841.1"/>
    </source>
</evidence>
<comment type="caution">
    <text evidence="3">The sequence shown here is derived from an EMBL/GenBank/DDBJ whole genome shotgun (WGS) entry which is preliminary data.</text>
</comment>
<protein>
    <submittedName>
        <fullName evidence="3">Glycosyltransferase</fullName>
    </submittedName>
</protein>
<dbReference type="InterPro" id="IPR050194">
    <property type="entry name" value="Glycosyltransferase_grp1"/>
</dbReference>
<proteinExistence type="predicted"/>
<dbReference type="RefSeq" id="WP_194110031.1">
    <property type="nucleotide sequence ID" value="NZ_JADFFL010000001.1"/>
</dbReference>
<dbReference type="PANTHER" id="PTHR45947:SF3">
    <property type="entry name" value="SULFOQUINOVOSYL TRANSFERASE SQD2"/>
    <property type="match status" value="1"/>
</dbReference>
<dbReference type="AlphaFoldDB" id="A0A929L039"/>
<gene>
    <name evidence="3" type="ORF">IRJ16_03015</name>
</gene>
<dbReference type="Gene3D" id="3.40.50.2000">
    <property type="entry name" value="Glycogen Phosphorylase B"/>
    <property type="match status" value="2"/>
</dbReference>
<dbReference type="Pfam" id="PF13579">
    <property type="entry name" value="Glyco_trans_4_4"/>
    <property type="match status" value="1"/>
</dbReference>
<evidence type="ECO:0000259" key="2">
    <source>
        <dbReference type="Pfam" id="PF13579"/>
    </source>
</evidence>
<dbReference type="GO" id="GO:0016757">
    <property type="term" value="F:glycosyltransferase activity"/>
    <property type="evidence" value="ECO:0007669"/>
    <property type="project" value="InterPro"/>
</dbReference>
<feature type="domain" description="Glycosyl transferase family 1" evidence="1">
    <location>
        <begin position="196"/>
        <end position="337"/>
    </location>
</feature>
<dbReference type="InterPro" id="IPR028098">
    <property type="entry name" value="Glyco_trans_4-like_N"/>
</dbReference>
<dbReference type="InterPro" id="IPR001296">
    <property type="entry name" value="Glyco_trans_1"/>
</dbReference>
<evidence type="ECO:0000259" key="1">
    <source>
        <dbReference type="Pfam" id="PF00534"/>
    </source>
</evidence>